<dbReference type="GO" id="GO:0005525">
    <property type="term" value="F:GTP binding"/>
    <property type="evidence" value="ECO:0007669"/>
    <property type="project" value="InterPro"/>
</dbReference>
<dbReference type="CDD" id="cd04164">
    <property type="entry name" value="trmE"/>
    <property type="match status" value="1"/>
</dbReference>
<dbReference type="Pfam" id="PF12631">
    <property type="entry name" value="MnmE_helical"/>
    <property type="match status" value="1"/>
</dbReference>
<evidence type="ECO:0000313" key="3">
    <source>
        <dbReference type="EMBL" id="KFM66903.1"/>
    </source>
</evidence>
<dbReference type="STRING" id="407821.A0A087TP64"/>
<dbReference type="SUPFAM" id="SSF52540">
    <property type="entry name" value="P-loop containing nucleoside triphosphate hydrolases"/>
    <property type="match status" value="1"/>
</dbReference>
<dbReference type="Pfam" id="PF01926">
    <property type="entry name" value="MMR_HSR1"/>
    <property type="match status" value="1"/>
</dbReference>
<dbReference type="AlphaFoldDB" id="A0A087TP64"/>
<evidence type="ECO:0000259" key="1">
    <source>
        <dbReference type="Pfam" id="PF01926"/>
    </source>
</evidence>
<keyword evidence="4" id="KW-1185">Reference proteome</keyword>
<dbReference type="Gene3D" id="3.40.50.300">
    <property type="entry name" value="P-loop containing nucleotide triphosphate hydrolases"/>
    <property type="match status" value="1"/>
</dbReference>
<dbReference type="InterPro" id="IPR025867">
    <property type="entry name" value="MnmE_helical"/>
</dbReference>
<dbReference type="NCBIfam" id="TIGR00231">
    <property type="entry name" value="small_GTP"/>
    <property type="match status" value="1"/>
</dbReference>
<evidence type="ECO:0000313" key="4">
    <source>
        <dbReference type="Proteomes" id="UP000054359"/>
    </source>
</evidence>
<dbReference type="InterPro" id="IPR031168">
    <property type="entry name" value="G_TrmE"/>
</dbReference>
<dbReference type="OrthoDB" id="188276at2759"/>
<reference evidence="3 4" key="1">
    <citation type="submission" date="2013-11" db="EMBL/GenBank/DDBJ databases">
        <title>Genome sequencing of Stegodyphus mimosarum.</title>
        <authorList>
            <person name="Bechsgaard J."/>
        </authorList>
    </citation>
    <scope>NUCLEOTIDE SEQUENCE [LARGE SCALE GENOMIC DNA]</scope>
</reference>
<dbReference type="GO" id="GO:0030488">
    <property type="term" value="P:tRNA methylation"/>
    <property type="evidence" value="ECO:0007669"/>
    <property type="project" value="TreeGrafter"/>
</dbReference>
<name>A0A087TP64_STEMI</name>
<dbReference type="GO" id="GO:0005739">
    <property type="term" value="C:mitochondrion"/>
    <property type="evidence" value="ECO:0007669"/>
    <property type="project" value="TreeGrafter"/>
</dbReference>
<evidence type="ECO:0000259" key="2">
    <source>
        <dbReference type="Pfam" id="PF12631"/>
    </source>
</evidence>
<gene>
    <name evidence="3" type="ORF">X975_24147</name>
</gene>
<proteinExistence type="predicted"/>
<feature type="non-terminal residue" evidence="3">
    <location>
        <position position="335"/>
    </location>
</feature>
<dbReference type="OMA" id="EFHCHGG"/>
<feature type="domain" description="MnmE helical" evidence="2">
    <location>
        <begin position="1"/>
        <end position="334"/>
    </location>
</feature>
<dbReference type="PANTHER" id="PTHR42714:SF2">
    <property type="entry name" value="TRNA MODIFICATION GTPASE GTPBP3, MITOCHONDRIAL"/>
    <property type="match status" value="1"/>
</dbReference>
<dbReference type="InterPro" id="IPR027417">
    <property type="entry name" value="P-loop_NTPase"/>
</dbReference>
<dbReference type="InterPro" id="IPR027368">
    <property type="entry name" value="MnmE_dom2"/>
</dbReference>
<feature type="domain" description="G" evidence="1">
    <location>
        <begin position="73"/>
        <end position="167"/>
    </location>
</feature>
<dbReference type="Gene3D" id="1.20.120.430">
    <property type="entry name" value="tRNA modification GTPase MnmE domain 2"/>
    <property type="match status" value="1"/>
</dbReference>
<dbReference type="InterPro" id="IPR005225">
    <property type="entry name" value="Small_GTP-bd"/>
</dbReference>
<organism evidence="3 4">
    <name type="scientific">Stegodyphus mimosarum</name>
    <name type="common">African social velvet spider</name>
    <dbReference type="NCBI Taxonomy" id="407821"/>
    <lineage>
        <taxon>Eukaryota</taxon>
        <taxon>Metazoa</taxon>
        <taxon>Ecdysozoa</taxon>
        <taxon>Arthropoda</taxon>
        <taxon>Chelicerata</taxon>
        <taxon>Arachnida</taxon>
        <taxon>Araneae</taxon>
        <taxon>Araneomorphae</taxon>
        <taxon>Entelegynae</taxon>
        <taxon>Eresoidea</taxon>
        <taxon>Eresidae</taxon>
        <taxon>Stegodyphus</taxon>
    </lineage>
</organism>
<dbReference type="PANTHER" id="PTHR42714">
    <property type="entry name" value="TRNA MODIFICATION GTPASE GTPBP3"/>
    <property type="match status" value="1"/>
</dbReference>
<dbReference type="SUPFAM" id="SSF116878">
    <property type="entry name" value="TrmE connector domain"/>
    <property type="match status" value="1"/>
</dbReference>
<dbReference type="GO" id="GO:0002098">
    <property type="term" value="P:tRNA wobble uridine modification"/>
    <property type="evidence" value="ECO:0007669"/>
    <property type="project" value="TreeGrafter"/>
</dbReference>
<dbReference type="InterPro" id="IPR006073">
    <property type="entry name" value="GTP-bd"/>
</dbReference>
<dbReference type="EMBL" id="KK116126">
    <property type="protein sequence ID" value="KFM66903.1"/>
    <property type="molecule type" value="Genomic_DNA"/>
</dbReference>
<protein>
    <submittedName>
        <fullName evidence="3">tRNA modification GTPase GTPBP3, mitochondrial</fullName>
    </submittedName>
</protein>
<dbReference type="Proteomes" id="UP000054359">
    <property type="component" value="Unassembled WGS sequence"/>
</dbReference>
<accession>A0A087TP64</accession>
<sequence>MGGALHNLYSSWADKIKKCLATLEAYIDFSEDQHLDNTILDTVKCSVDKLKQEIATHLSDKRKGEKLRSGVFVVLVGRPNVGKSSLLNNLCKREIAIVSSTAGTTRDIIETSLNLGGYLVNISDTAGIRETFDSVEQEGVKRTKERSRKADILLFLVESKQVLKLMDSYCLKETDILAHLLHVELGEDFFNDIKNLQNSSDENQCLTNYCVGMNVILLLNKIDLLSPEEFQRISHLENSNPAICAISCTEGMGMGRFVDHFTRNVQEICCGHRGEEPTITQERHRQYVQKCYEHLMEFESLLECDIAIAAYNLRNATNELGKITGKIRVDDILDI</sequence>